<dbReference type="GO" id="GO:0005759">
    <property type="term" value="C:mitochondrial matrix"/>
    <property type="evidence" value="ECO:0007669"/>
    <property type="project" value="TreeGrafter"/>
</dbReference>
<comment type="caution">
    <text evidence="3">The sequence shown here is derived from an EMBL/GenBank/DDBJ whole genome shotgun (WGS) entry which is preliminary data.</text>
</comment>
<dbReference type="EMBL" id="CAJNNW010008911">
    <property type="protein sequence ID" value="CAE8650520.1"/>
    <property type="molecule type" value="Genomic_DNA"/>
</dbReference>
<dbReference type="InterPro" id="IPR050870">
    <property type="entry name" value="FAST_kinase"/>
</dbReference>
<feature type="transmembrane region" description="Helical" evidence="2">
    <location>
        <begin position="89"/>
        <end position="108"/>
    </location>
</feature>
<sequence length="741" mass="78838">MARHSLLPTLLAAVACSVAFFFGSSFATSIGVSSTSETLLPLDRPGEMARSSNLLPALLLALVLGVALRSQLRAGSAQEETFVPQLRGGALAAAILAASLVAPGPALANPPRVSFFGFGDGVNSDVYSQIDADAYSPYSQYSTNPDYNPQEKGLVDRNKDEAAESFRLIRQIPDLIKTKQSENIKSILTGRTATMRENMEYLSGKKTSPEYLKARAYMQKIADLGVSSLAKQWKVASVEYAEAQTLQAEWMAAVKFWRWSFSGPHTKTLHPTAFAAPVAAPASVAMLITAGMDTGETRGPDTRRTSGSLPYLRGRASVTAEVHLSGRGNSSSSSNVGTQVARLADSIIGACSQRVQNLTAQCLSNALWAAARIGLRGPRMEDFLWHTLQELQSGDRQLAVFTPQGLANMLWAIAELKAAGVGAGLTEAGTPSFEEASREACAMVAGAAARRVHEFQHQELSMMAWAMAKLHGRGAGSEGGRKGARRKPGGKAASGRPSEVDQLMLSIAGEAHTRLSQLSPQSVSNLAWALATMDLSGPSEEFTVARDFLCSACEESATKLGEYSPQAVANLLWAAVRIELPAASAGMGPQSRLPQEVHRLAGAAAKETTLRMLEFSWRDLAGVAVAVSHRHLRLPEALTFATLLVGHAAVHCGDLTPQLMLNIAQSCVRIGVPVGAMQGMVDSIQRAISERGLSLNEADTRQWREVLQKCPPSTNSAGWGACGYGGMYSGMATGQSPIQAW</sequence>
<keyword evidence="2" id="KW-0472">Membrane</keyword>
<dbReference type="GO" id="GO:0000963">
    <property type="term" value="P:mitochondrial RNA processing"/>
    <property type="evidence" value="ECO:0007669"/>
    <property type="project" value="TreeGrafter"/>
</dbReference>
<evidence type="ECO:0000313" key="4">
    <source>
        <dbReference type="Proteomes" id="UP000626109"/>
    </source>
</evidence>
<dbReference type="PROSITE" id="PS51257">
    <property type="entry name" value="PROKAR_LIPOPROTEIN"/>
    <property type="match status" value="1"/>
</dbReference>
<dbReference type="GO" id="GO:1901259">
    <property type="term" value="P:chloroplast rRNA processing"/>
    <property type="evidence" value="ECO:0007669"/>
    <property type="project" value="TreeGrafter"/>
</dbReference>
<dbReference type="GO" id="GO:0003723">
    <property type="term" value="F:RNA binding"/>
    <property type="evidence" value="ECO:0007669"/>
    <property type="project" value="TreeGrafter"/>
</dbReference>
<feature type="region of interest" description="Disordered" evidence="1">
    <location>
        <begin position="473"/>
        <end position="498"/>
    </location>
</feature>
<evidence type="ECO:0000256" key="1">
    <source>
        <dbReference type="SAM" id="MobiDB-lite"/>
    </source>
</evidence>
<protein>
    <submittedName>
        <fullName evidence="3">Uncharacterized protein</fullName>
    </submittedName>
</protein>
<dbReference type="GO" id="GO:0035770">
    <property type="term" value="C:ribonucleoprotein granule"/>
    <property type="evidence" value="ECO:0007669"/>
    <property type="project" value="TreeGrafter"/>
</dbReference>
<keyword evidence="2" id="KW-0812">Transmembrane</keyword>
<dbReference type="GO" id="GO:0044528">
    <property type="term" value="P:regulation of mitochondrial mRNA stability"/>
    <property type="evidence" value="ECO:0007669"/>
    <property type="project" value="TreeGrafter"/>
</dbReference>
<dbReference type="PANTHER" id="PTHR21228">
    <property type="entry name" value="FAST LEU-RICH DOMAIN-CONTAINING"/>
    <property type="match status" value="1"/>
</dbReference>
<organism evidence="3 4">
    <name type="scientific">Polarella glacialis</name>
    <name type="common">Dinoflagellate</name>
    <dbReference type="NCBI Taxonomy" id="89957"/>
    <lineage>
        <taxon>Eukaryota</taxon>
        <taxon>Sar</taxon>
        <taxon>Alveolata</taxon>
        <taxon>Dinophyceae</taxon>
        <taxon>Suessiales</taxon>
        <taxon>Suessiaceae</taxon>
        <taxon>Polarella</taxon>
    </lineage>
</organism>
<name>A0A813IJS1_POLGL</name>
<evidence type="ECO:0000256" key="2">
    <source>
        <dbReference type="SAM" id="Phobius"/>
    </source>
</evidence>
<proteinExistence type="predicted"/>
<feature type="transmembrane region" description="Helical" evidence="2">
    <location>
        <begin position="51"/>
        <end position="68"/>
    </location>
</feature>
<gene>
    <name evidence="3" type="ORF">PGLA2088_LOCUS8323</name>
</gene>
<keyword evidence="2" id="KW-1133">Transmembrane helix</keyword>
<accession>A0A813IJS1</accession>
<dbReference type="PANTHER" id="PTHR21228:SF40">
    <property type="entry name" value="LD45607P"/>
    <property type="match status" value="1"/>
</dbReference>
<reference evidence="3" key="1">
    <citation type="submission" date="2021-02" db="EMBL/GenBank/DDBJ databases">
        <authorList>
            <person name="Dougan E. K."/>
            <person name="Rhodes N."/>
            <person name="Thang M."/>
            <person name="Chan C."/>
        </authorList>
    </citation>
    <scope>NUCLEOTIDE SEQUENCE</scope>
</reference>
<dbReference type="AlphaFoldDB" id="A0A813IJS1"/>
<dbReference type="Proteomes" id="UP000626109">
    <property type="component" value="Unassembled WGS sequence"/>
</dbReference>
<dbReference type="GO" id="GO:0009507">
    <property type="term" value="C:chloroplast"/>
    <property type="evidence" value="ECO:0007669"/>
    <property type="project" value="GOC"/>
</dbReference>
<evidence type="ECO:0000313" key="3">
    <source>
        <dbReference type="EMBL" id="CAE8650520.1"/>
    </source>
</evidence>